<dbReference type="InterPro" id="IPR029457">
    <property type="entry name" value="GHL5"/>
</dbReference>
<dbReference type="RefSeq" id="WP_193991831.1">
    <property type="nucleotide sequence ID" value="NZ_JADEXP010000033.1"/>
</dbReference>
<sequence length="814" mass="92333">MTSSTATLSKITLDKKETQAFSTWLVDVLNSDKTSAAQRLARRLGAHYRPDCLTEIAFWVPDVEIGRNLSWQRSQMAHHEPIQSAQQVYLTTLTPRQAVDFRAPTQNIPCQCERLPLRKYQNIFYGVFSGLRAGTRDQAGTFYCLQYIDSHGKLQTIGDILAYSLPYGVFAPAELYDVQRLQQQRPDLDYFAASQASQPHQPRIAPPQNILQLHAGTASAAGTLEGLTEIYQQIADKLKNNISLTPAEENYVGYDAVQLLPLEPVAEYQAPDTPGFMSWDESLGSDCVEVNLRKPNTQNWGYDTVLHGSAATNPALLGSLRPDELIDFIATLHNFPTGPIQVIYDLVYGHTDNQAKHLLQQYFLQGPNMYGQDINHQNPTVRAILLEMQRRKINTGADGVRIDGAQDFRFFNATTGQVEYDDEYLEEMGAVRQTIGENERLLFTIYEDGRPWPAKGWEEKATYRDVIERQPDAYQWGPLIFAHNTPTLNQFWKHKWQRICEVMEHGAHWISGCANHDTMRRGIQLNPQSDINWNLGQTLPDVIRHAYDNPAVALLFHGFSPGIPMDFLNATMRTPWSFFRNTDNYYGLKVAADEVGFLDWQIKPQLFEKSWAFRRIKKAGVTSLQELRTIMGWLHKTVTEMQPDYDLDTLAELYQQRLNTTLDNPPQISVPCLQSFAKAYMEDCHDMCNVSRYAADLDAQVTQFNRSVRQYRHANPWLQQNLASRDVFTRLKDSDKTVFYGLRTHPNSRQQVAIVCHLGGQPARIDLAALLPIDLTQWRAAVVTPGLNVAQPLGSTVPLELRDGQGVLLESSLA</sequence>
<dbReference type="Pfam" id="PF14872">
    <property type="entry name" value="GHL5"/>
    <property type="match status" value="1"/>
</dbReference>
<gene>
    <name evidence="1" type="ORF">IQ260_06120</name>
</gene>
<dbReference type="Gene3D" id="3.20.20.80">
    <property type="entry name" value="Glycosidases"/>
    <property type="match status" value="1"/>
</dbReference>
<dbReference type="EMBL" id="JADEXP010000033">
    <property type="protein sequence ID" value="MBE9066224.1"/>
    <property type="molecule type" value="Genomic_DNA"/>
</dbReference>
<evidence type="ECO:0000313" key="2">
    <source>
        <dbReference type="Proteomes" id="UP000615026"/>
    </source>
</evidence>
<evidence type="ECO:0000313" key="1">
    <source>
        <dbReference type="EMBL" id="MBE9066224.1"/>
    </source>
</evidence>
<comment type="caution">
    <text evidence="1">The sequence shown here is derived from an EMBL/GenBank/DDBJ whole genome shotgun (WGS) entry which is preliminary data.</text>
</comment>
<dbReference type="AlphaFoldDB" id="A0A928ZTM3"/>
<proteinExistence type="predicted"/>
<protein>
    <submittedName>
        <fullName evidence="1">Alpha-amylase</fullName>
    </submittedName>
</protein>
<keyword evidence="2" id="KW-1185">Reference proteome</keyword>
<dbReference type="SUPFAM" id="SSF51445">
    <property type="entry name" value="(Trans)glycosidases"/>
    <property type="match status" value="1"/>
</dbReference>
<organism evidence="1 2">
    <name type="scientific">Leptolyngbya cf. ectocarpi LEGE 11479</name>
    <dbReference type="NCBI Taxonomy" id="1828722"/>
    <lineage>
        <taxon>Bacteria</taxon>
        <taxon>Bacillati</taxon>
        <taxon>Cyanobacteriota</taxon>
        <taxon>Cyanophyceae</taxon>
        <taxon>Leptolyngbyales</taxon>
        <taxon>Leptolyngbyaceae</taxon>
        <taxon>Leptolyngbya group</taxon>
        <taxon>Leptolyngbya</taxon>
    </lineage>
</organism>
<dbReference type="Proteomes" id="UP000615026">
    <property type="component" value="Unassembled WGS sequence"/>
</dbReference>
<reference evidence="1" key="1">
    <citation type="submission" date="2020-10" db="EMBL/GenBank/DDBJ databases">
        <authorList>
            <person name="Castelo-Branco R."/>
            <person name="Eusebio N."/>
            <person name="Adriana R."/>
            <person name="Vieira A."/>
            <person name="Brugerolle De Fraissinette N."/>
            <person name="Rezende De Castro R."/>
            <person name="Schneider M.P."/>
            <person name="Vasconcelos V."/>
            <person name="Leao P.N."/>
        </authorList>
    </citation>
    <scope>NUCLEOTIDE SEQUENCE</scope>
    <source>
        <strain evidence="1">LEGE 11479</strain>
    </source>
</reference>
<name>A0A928ZTM3_LEPEC</name>
<accession>A0A928ZTM3</accession>
<dbReference type="InterPro" id="IPR017853">
    <property type="entry name" value="GH"/>
</dbReference>